<dbReference type="SMART" id="SM00054">
    <property type="entry name" value="EFh"/>
    <property type="match status" value="5"/>
</dbReference>
<keyword evidence="6" id="KW-0175">Coiled coil</keyword>
<keyword evidence="5 7" id="KW-0472">Membrane</keyword>
<dbReference type="InterPro" id="IPR002048">
    <property type="entry name" value="EF_hand_dom"/>
</dbReference>
<feature type="domain" description="EH" evidence="8">
    <location>
        <begin position="363"/>
        <end position="450"/>
    </location>
</feature>
<dbReference type="CDD" id="cd00052">
    <property type="entry name" value="EH"/>
    <property type="match status" value="2"/>
</dbReference>
<dbReference type="InterPro" id="IPR011992">
    <property type="entry name" value="EF-hand-dom_pair"/>
</dbReference>
<feature type="domain" description="EF-hand" evidence="9">
    <location>
        <begin position="135"/>
        <end position="170"/>
    </location>
</feature>
<feature type="transmembrane region" description="Helical" evidence="7">
    <location>
        <begin position="21"/>
        <end position="38"/>
    </location>
</feature>
<evidence type="ECO:0000256" key="3">
    <source>
        <dbReference type="ARBA" id="ARBA00022692"/>
    </source>
</evidence>
<dbReference type="PANTHER" id="PTHR11216">
    <property type="entry name" value="EH DOMAIN"/>
    <property type="match status" value="1"/>
</dbReference>
<dbReference type="SMART" id="SM00027">
    <property type="entry name" value="EH"/>
    <property type="match status" value="3"/>
</dbReference>
<dbReference type="InterPro" id="IPR000261">
    <property type="entry name" value="EH_dom"/>
</dbReference>
<dbReference type="GO" id="GO:0005509">
    <property type="term" value="F:calcium ion binding"/>
    <property type="evidence" value="ECO:0007669"/>
    <property type="project" value="InterPro"/>
</dbReference>
<dbReference type="Pfam" id="PF12763">
    <property type="entry name" value="EH"/>
    <property type="match status" value="3"/>
</dbReference>
<dbReference type="AlphaFoldDB" id="A0A0B7N0B4"/>
<comment type="subcellular location">
    <subcellularLocation>
        <location evidence="1">Membrane</location>
    </subcellularLocation>
</comment>
<feature type="domain" description="EF-hand" evidence="9">
    <location>
        <begin position="247"/>
        <end position="282"/>
    </location>
</feature>
<keyword evidence="11" id="KW-1185">Reference proteome</keyword>
<dbReference type="PROSITE" id="PS50031">
    <property type="entry name" value="EH"/>
    <property type="match status" value="3"/>
</dbReference>
<keyword evidence="3 7" id="KW-0812">Transmembrane</keyword>
<evidence type="ECO:0000259" key="9">
    <source>
        <dbReference type="PROSITE" id="PS50222"/>
    </source>
</evidence>
<evidence type="ECO:0000256" key="5">
    <source>
        <dbReference type="ARBA" id="ARBA00023136"/>
    </source>
</evidence>
<dbReference type="PROSITE" id="PS50222">
    <property type="entry name" value="EF_HAND_2"/>
    <property type="match status" value="3"/>
</dbReference>
<dbReference type="InterPro" id="IPR005349">
    <property type="entry name" value="TMEM14"/>
</dbReference>
<dbReference type="GO" id="GO:0006897">
    <property type="term" value="P:endocytosis"/>
    <property type="evidence" value="ECO:0007669"/>
    <property type="project" value="TreeGrafter"/>
</dbReference>
<dbReference type="STRING" id="35722.A0A0B7N0B4"/>
<organism evidence="10 11">
    <name type="scientific">Parasitella parasitica</name>
    <dbReference type="NCBI Taxonomy" id="35722"/>
    <lineage>
        <taxon>Eukaryota</taxon>
        <taxon>Fungi</taxon>
        <taxon>Fungi incertae sedis</taxon>
        <taxon>Mucoromycota</taxon>
        <taxon>Mucoromycotina</taxon>
        <taxon>Mucoromycetes</taxon>
        <taxon>Mucorales</taxon>
        <taxon>Mucorineae</taxon>
        <taxon>Mucoraceae</taxon>
        <taxon>Parasitella</taxon>
    </lineage>
</organism>
<evidence type="ECO:0000256" key="1">
    <source>
        <dbReference type="ARBA" id="ARBA00004370"/>
    </source>
</evidence>
<evidence type="ECO:0000256" key="4">
    <source>
        <dbReference type="ARBA" id="ARBA00022989"/>
    </source>
</evidence>
<feature type="domain" description="EF-hand" evidence="9">
    <location>
        <begin position="362"/>
        <end position="397"/>
    </location>
</feature>
<dbReference type="EMBL" id="LN719792">
    <property type="protein sequence ID" value="CEP08584.1"/>
    <property type="molecule type" value="Genomic_DNA"/>
</dbReference>
<feature type="domain" description="EH" evidence="8">
    <location>
        <begin position="215"/>
        <end position="305"/>
    </location>
</feature>
<dbReference type="SUPFAM" id="SSF47473">
    <property type="entry name" value="EF-hand"/>
    <property type="match status" value="3"/>
</dbReference>
<reference evidence="10 11" key="1">
    <citation type="submission" date="2014-09" db="EMBL/GenBank/DDBJ databases">
        <authorList>
            <person name="Ellenberger Sabrina"/>
        </authorList>
    </citation>
    <scope>NUCLEOTIDE SEQUENCE [LARGE SCALE GENOMIC DNA]</scope>
    <source>
        <strain evidence="10 11">CBS 412.66</strain>
    </source>
</reference>
<accession>A0A0B7N0B4</accession>
<dbReference type="GO" id="GO:0005886">
    <property type="term" value="C:plasma membrane"/>
    <property type="evidence" value="ECO:0007669"/>
    <property type="project" value="TreeGrafter"/>
</dbReference>
<dbReference type="Gene3D" id="1.10.10.1740">
    <property type="entry name" value="Transmembrane protein 14-like"/>
    <property type="match status" value="1"/>
</dbReference>
<evidence type="ECO:0000259" key="8">
    <source>
        <dbReference type="PROSITE" id="PS50031"/>
    </source>
</evidence>
<gene>
    <name evidence="10" type="primary">PARPA_01924.1 scaffold 1908</name>
</gene>
<name>A0A0B7N0B4_9FUNG</name>
<feature type="coiled-coil region" evidence="6">
    <location>
        <begin position="495"/>
        <end position="543"/>
    </location>
</feature>
<evidence type="ECO:0000313" key="11">
    <source>
        <dbReference type="Proteomes" id="UP000054107"/>
    </source>
</evidence>
<dbReference type="OrthoDB" id="524326at2759"/>
<dbReference type="InterPro" id="IPR044890">
    <property type="entry name" value="TMEM14_sf"/>
</dbReference>
<sequence>MYSRVNIGIAGYARSRSVPSLVAGVGVGAMFGAASYLIKENRYYGHETGVVASAIMASSMLPKAMKTRKPFPVILAMIGTEIVCKTKAVILKVEFLGLSAQDRSVYRELFSIADTEKKSFLMKKEAMAFFSNTGIPRAFLEEIWKTVDGDQKDYITEVEFYVALKLIACAQNGVETNDDILSTQAQRTVPVPKFKGVAMPGAQPTMEIAPITANEREAYIEVFNSCNPIDGLLYSEQTINIFNRSNLPSKRLAEIWALADTRNSGTLNKTEFIIAMHYVSRLRKNPVAVLPPTLPSQVYAEAAGRFASSIRRHDTTVVNRSRASSNTSLTAGYTTPIISHMMTEPVAATANTTTGDIVLGPEEKEKYQTYFNQLDTDESGFIEGQEAVYFFSHSQLPNSELGRIWEIADSRHIGKLDLHDFCIAMHLINMRKRGESIDKYQSTASLQTTPFIQHQTASQTQAELNRLYELENLAIELKQQINYEAKRNTEYQRQQKQEREYVEQLKVDIRALESELTAAKKAAEDAEKTLEIEQKRNRELTGVSILENSYSSAQQSVDSPSAVNVPELTRVPSLFSGNSSVISPRSDFATTFDPFAGIKKMNQESNSQQQKGPPLSPTQRKAILKYGFDITAFDVLSVENSSASQEQMLSVEDDLAALFGSLTTVAASVTKSDDDTPTFDSIFM</sequence>
<proteinExistence type="inferred from homology"/>
<feature type="domain" description="EH" evidence="8">
    <location>
        <begin position="102"/>
        <end position="195"/>
    </location>
</feature>
<dbReference type="GO" id="GO:0016197">
    <property type="term" value="P:endosomal transport"/>
    <property type="evidence" value="ECO:0007669"/>
    <property type="project" value="TreeGrafter"/>
</dbReference>
<dbReference type="Proteomes" id="UP000054107">
    <property type="component" value="Unassembled WGS sequence"/>
</dbReference>
<protein>
    <submittedName>
        <fullName evidence="10">Uncharacterized protein</fullName>
    </submittedName>
</protein>
<dbReference type="Pfam" id="PF03647">
    <property type="entry name" value="Tmemb_14"/>
    <property type="match status" value="1"/>
</dbReference>
<evidence type="ECO:0000256" key="2">
    <source>
        <dbReference type="ARBA" id="ARBA00007590"/>
    </source>
</evidence>
<evidence type="ECO:0000256" key="7">
    <source>
        <dbReference type="SAM" id="Phobius"/>
    </source>
</evidence>
<comment type="similarity">
    <text evidence="2">Belongs to the TMEM14 family.</text>
</comment>
<dbReference type="GO" id="GO:0005737">
    <property type="term" value="C:cytoplasm"/>
    <property type="evidence" value="ECO:0007669"/>
    <property type="project" value="TreeGrafter"/>
</dbReference>
<evidence type="ECO:0000313" key="10">
    <source>
        <dbReference type="EMBL" id="CEP08584.1"/>
    </source>
</evidence>
<keyword evidence="4 7" id="KW-1133">Transmembrane helix</keyword>
<dbReference type="PANTHER" id="PTHR11216:SF174">
    <property type="entry name" value="GH06923P"/>
    <property type="match status" value="1"/>
</dbReference>
<evidence type="ECO:0000256" key="6">
    <source>
        <dbReference type="SAM" id="Coils"/>
    </source>
</evidence>
<dbReference type="Gene3D" id="1.10.238.10">
    <property type="entry name" value="EF-hand"/>
    <property type="match status" value="3"/>
</dbReference>